<dbReference type="Pfam" id="PF19590">
    <property type="entry name" value="TrbL_3"/>
    <property type="match status" value="1"/>
</dbReference>
<feature type="transmembrane region" description="Helical" evidence="2">
    <location>
        <begin position="225"/>
        <end position="246"/>
    </location>
</feature>
<organism evidence="3 4">
    <name type="scientific">Kribbella antiqua</name>
    <dbReference type="NCBI Taxonomy" id="2512217"/>
    <lineage>
        <taxon>Bacteria</taxon>
        <taxon>Bacillati</taxon>
        <taxon>Actinomycetota</taxon>
        <taxon>Actinomycetes</taxon>
        <taxon>Propionibacteriales</taxon>
        <taxon>Kribbellaceae</taxon>
        <taxon>Kribbella</taxon>
    </lineage>
</organism>
<dbReference type="EMBL" id="SLWR01000007">
    <property type="protein sequence ID" value="TCO46067.1"/>
    <property type="molecule type" value="Genomic_DNA"/>
</dbReference>
<dbReference type="AlphaFoldDB" id="A0A4R2IMN9"/>
<dbReference type="Proteomes" id="UP000295573">
    <property type="component" value="Unassembled WGS sequence"/>
</dbReference>
<comment type="caution">
    <text evidence="3">The sequence shown here is derived from an EMBL/GenBank/DDBJ whole genome shotgun (WGS) entry which is preliminary data.</text>
</comment>
<feature type="transmembrane region" description="Helical" evidence="2">
    <location>
        <begin position="74"/>
        <end position="93"/>
    </location>
</feature>
<dbReference type="InterPro" id="IPR045782">
    <property type="entry name" value="TrbL_3"/>
</dbReference>
<reference evidence="3 4" key="1">
    <citation type="journal article" date="2015" name="Stand. Genomic Sci.">
        <title>Genomic Encyclopedia of Bacterial and Archaeal Type Strains, Phase III: the genomes of soil and plant-associated and newly described type strains.</title>
        <authorList>
            <person name="Whitman W.B."/>
            <person name="Woyke T."/>
            <person name="Klenk H.P."/>
            <person name="Zhou Y."/>
            <person name="Lilburn T.G."/>
            <person name="Beck B.J."/>
            <person name="De Vos P."/>
            <person name="Vandamme P."/>
            <person name="Eisen J.A."/>
            <person name="Garrity G."/>
            <person name="Hugenholtz P."/>
            <person name="Kyrpides N.C."/>
        </authorList>
    </citation>
    <scope>NUCLEOTIDE SEQUENCE [LARGE SCALE GENOMIC DNA]</scope>
    <source>
        <strain evidence="3 4">VKM Ac-2541</strain>
    </source>
</reference>
<gene>
    <name evidence="3" type="ORF">EV646_10788</name>
</gene>
<feature type="compositionally biased region" description="Low complexity" evidence="1">
    <location>
        <begin position="396"/>
        <end position="413"/>
    </location>
</feature>
<evidence type="ECO:0000256" key="1">
    <source>
        <dbReference type="SAM" id="MobiDB-lite"/>
    </source>
</evidence>
<evidence type="ECO:0000313" key="3">
    <source>
        <dbReference type="EMBL" id="TCO46067.1"/>
    </source>
</evidence>
<feature type="transmembrane region" description="Helical" evidence="2">
    <location>
        <begin position="197"/>
        <end position="213"/>
    </location>
</feature>
<accession>A0A4R2IMN9</accession>
<keyword evidence="2" id="KW-1133">Transmembrane helix</keyword>
<name>A0A4R2IMN9_9ACTN</name>
<feature type="transmembrane region" description="Helical" evidence="2">
    <location>
        <begin position="266"/>
        <end position="286"/>
    </location>
</feature>
<proteinExistence type="predicted"/>
<feature type="region of interest" description="Disordered" evidence="1">
    <location>
        <begin position="376"/>
        <end position="456"/>
    </location>
</feature>
<sequence>MCRPTDLGCHITSGFGAAATNALQGVAESIGKGATEGINAVATFFFEKPSPTLATESGQAWQSSDSVKFLQDNVLWVSAVVFTVAMLIAAIRMAWEQRAKPLQELLKAMMIFVAVGAAGTATLQLLAEWSDDFAKEMVRQVAPGEQAFSAGLGSLVMQGSLSMATGNPAPSLIMMFAGVVVIFAALIQVVLMVVRSAMLILLAGTFPLAAAATNTEVGQTWFKKYCGWALAFIAYKPAAALIYAAAMKMNEKGVITSKNSFVQTTTGLMMLLLAIFALPALLRFMVPVTAAVAGGSAGMGSSVADPGGLATGALNIGRSALGRGAGGGGASGSGAGGGATGAVAAGPASIGIVAAGAALNGGRKLAGGVAGAAAHSAGEAGGGSVTPTSSFGPISRGGSKSGARSSSYSSGSVASGGGPAGSSPASGRSPGGRPMGGPASPVPERIPEPAGPSGSR</sequence>
<dbReference type="RefSeq" id="WP_199237092.1">
    <property type="nucleotide sequence ID" value="NZ_SLWR01000007.1"/>
</dbReference>
<evidence type="ECO:0000256" key="2">
    <source>
        <dbReference type="SAM" id="Phobius"/>
    </source>
</evidence>
<keyword evidence="2" id="KW-0472">Membrane</keyword>
<evidence type="ECO:0008006" key="5">
    <source>
        <dbReference type="Google" id="ProtNLM"/>
    </source>
</evidence>
<feature type="transmembrane region" description="Helical" evidence="2">
    <location>
        <begin position="105"/>
        <end position="127"/>
    </location>
</feature>
<evidence type="ECO:0000313" key="4">
    <source>
        <dbReference type="Proteomes" id="UP000295573"/>
    </source>
</evidence>
<feature type="transmembrane region" description="Helical" evidence="2">
    <location>
        <begin position="172"/>
        <end position="191"/>
    </location>
</feature>
<keyword evidence="4" id="KW-1185">Reference proteome</keyword>
<keyword evidence="2" id="KW-0812">Transmembrane</keyword>
<protein>
    <recommendedName>
        <fullName evidence="5">TrbL/VirB6 plasmid conjugal transfer protein</fullName>
    </recommendedName>
</protein>